<dbReference type="PANTHER" id="PTHR33050:SF7">
    <property type="entry name" value="RIBONUCLEASE H"/>
    <property type="match status" value="1"/>
</dbReference>
<proteinExistence type="predicted"/>
<comment type="caution">
    <text evidence="1">The sequence shown here is derived from an EMBL/GenBank/DDBJ whole genome shotgun (WGS) entry which is preliminary data.</text>
</comment>
<dbReference type="AlphaFoldDB" id="A0A5J4VC10"/>
<dbReference type="PANTHER" id="PTHR33050">
    <property type="entry name" value="REVERSE TRANSCRIPTASE DOMAIN-CONTAINING PROTEIN"/>
    <property type="match status" value="1"/>
</dbReference>
<organism evidence="1 2">
    <name type="scientific">Streblomastix strix</name>
    <dbReference type="NCBI Taxonomy" id="222440"/>
    <lineage>
        <taxon>Eukaryota</taxon>
        <taxon>Metamonada</taxon>
        <taxon>Preaxostyla</taxon>
        <taxon>Oxymonadida</taxon>
        <taxon>Streblomastigidae</taxon>
        <taxon>Streblomastix</taxon>
    </lineage>
</organism>
<reference evidence="1 2" key="1">
    <citation type="submission" date="2019-03" db="EMBL/GenBank/DDBJ databases">
        <title>Single cell metagenomics reveals metabolic interactions within the superorganism composed of flagellate Streblomastix strix and complex community of Bacteroidetes bacteria on its surface.</title>
        <authorList>
            <person name="Treitli S.C."/>
            <person name="Kolisko M."/>
            <person name="Husnik F."/>
            <person name="Keeling P."/>
            <person name="Hampl V."/>
        </authorList>
    </citation>
    <scope>NUCLEOTIDE SEQUENCE [LARGE SCALE GENOMIC DNA]</scope>
    <source>
        <strain evidence="1">ST1C</strain>
    </source>
</reference>
<dbReference type="InterPro" id="IPR052055">
    <property type="entry name" value="Hepadnavirus_pol/RT"/>
</dbReference>
<dbReference type="CDD" id="cd09275">
    <property type="entry name" value="RNase_HI_RT_DIRS1"/>
    <property type="match status" value="1"/>
</dbReference>
<dbReference type="Proteomes" id="UP000324800">
    <property type="component" value="Unassembled WGS sequence"/>
</dbReference>
<gene>
    <name evidence="1" type="ORF">EZS28_024387</name>
</gene>
<dbReference type="EMBL" id="SNRW01008105">
    <property type="protein sequence ID" value="KAA6380086.1"/>
    <property type="molecule type" value="Genomic_DNA"/>
</dbReference>
<protein>
    <recommendedName>
        <fullName evidence="3">RNase H type-1 domain-containing protein</fullName>
    </recommendedName>
</protein>
<sequence length="326" mass="37441">MATQSTTLNAIHSYLGNEPIGEMLLHIYKLLVWATDYSQKIREKINVHGSDKDMVDGVTSSKDVLSDDSRQRIEEKDKAKLLENVKSLIMMMTQQQQQQQRNNLNGVNRQRWEGWDKVTILQKFIRRNIRWWKKQLEFNIPASLIILSPQAQLITDASAQGLGRVLQLQNEEEIMVHGVWARNWRLAPSNQRETASILCCLRIFESTVHNRQILALEILTDSTTTAYRIRKQATVETLVTLTQTILEWAEANKIQLSTICLPGIANKVADSLSKLNRAGDYYIAKLKAQRILKYLNVTATIDVFSTRSNRIVQRYCSPRMDSRTVA</sequence>
<evidence type="ECO:0008006" key="3">
    <source>
        <dbReference type="Google" id="ProtNLM"/>
    </source>
</evidence>
<evidence type="ECO:0000313" key="2">
    <source>
        <dbReference type="Proteomes" id="UP000324800"/>
    </source>
</evidence>
<evidence type="ECO:0000313" key="1">
    <source>
        <dbReference type="EMBL" id="KAA6380086.1"/>
    </source>
</evidence>
<accession>A0A5J4VC10</accession>
<name>A0A5J4VC10_9EUKA</name>